<evidence type="ECO:0000256" key="5">
    <source>
        <dbReference type="ARBA" id="ARBA00022989"/>
    </source>
</evidence>
<evidence type="ECO:0000256" key="6">
    <source>
        <dbReference type="ARBA" id="ARBA00023136"/>
    </source>
</evidence>
<dbReference type="InterPro" id="IPR013685">
    <property type="entry name" value="POTRA_FtsQ_type"/>
</dbReference>
<feature type="transmembrane region" description="Helical" evidence="8">
    <location>
        <begin position="21"/>
        <end position="53"/>
    </location>
</feature>
<dbReference type="InterPro" id="IPR026579">
    <property type="entry name" value="FtsQ"/>
</dbReference>
<keyword evidence="5 8" id="KW-1133">Transmembrane helix</keyword>
<dbReference type="Pfam" id="PF08478">
    <property type="entry name" value="POTRA_1"/>
    <property type="match status" value="1"/>
</dbReference>
<dbReference type="InterPro" id="IPR034746">
    <property type="entry name" value="POTRA"/>
</dbReference>
<name>A0A3B1BTC2_9ZZZZ</name>
<keyword evidence="6 8" id="KW-0472">Membrane</keyword>
<dbReference type="PANTHER" id="PTHR35851:SF1">
    <property type="entry name" value="CELL DIVISION PROTEIN FTSQ"/>
    <property type="match status" value="1"/>
</dbReference>
<proteinExistence type="predicted"/>
<keyword evidence="3" id="KW-0132">Cell division</keyword>
<evidence type="ECO:0000313" key="10">
    <source>
        <dbReference type="EMBL" id="VAX14728.1"/>
    </source>
</evidence>
<comment type="subcellular location">
    <subcellularLocation>
        <location evidence="1">Membrane</location>
    </subcellularLocation>
</comment>
<evidence type="ECO:0000256" key="7">
    <source>
        <dbReference type="ARBA" id="ARBA00023306"/>
    </source>
</evidence>
<evidence type="ECO:0000256" key="4">
    <source>
        <dbReference type="ARBA" id="ARBA00022692"/>
    </source>
</evidence>
<organism evidence="10">
    <name type="scientific">hydrothermal vent metagenome</name>
    <dbReference type="NCBI Taxonomy" id="652676"/>
    <lineage>
        <taxon>unclassified sequences</taxon>
        <taxon>metagenomes</taxon>
        <taxon>ecological metagenomes</taxon>
    </lineage>
</organism>
<dbReference type="Gene3D" id="3.10.20.310">
    <property type="entry name" value="membrane protein fhac"/>
    <property type="match status" value="1"/>
</dbReference>
<evidence type="ECO:0000259" key="9">
    <source>
        <dbReference type="PROSITE" id="PS51779"/>
    </source>
</evidence>
<dbReference type="AlphaFoldDB" id="A0A3B1BTC2"/>
<gene>
    <name evidence="10" type="ORF">MNBD_NITROSPINAE04-1707</name>
</gene>
<sequence>MRKRKNAKTGRKKRASRLKEALLRLNALAVAFVRIVLITTVFTLSAVGAYAGYEKVKTTDYFKITKVEIDGLTRVNELDLLQLLGNVKGKSVFEFDLGKAGKRLQTHPWIESVEIRRRLPATIRILAGERTPALIVVGSRRFLADRHGVILRAVGKDENPPYPLVTGIALDARPLRPGDQIDPGAIRDALKAIDKLTGYSLFGKSRLKSIDLSGEDRLVLRFEGSAVTVIAQRLDWTDGAQRLKTVDYILRGREKAVIQIDLFFPDKVIVTYPTNTQDQRG</sequence>
<dbReference type="EMBL" id="UOGA01000006">
    <property type="protein sequence ID" value="VAX14728.1"/>
    <property type="molecule type" value="Genomic_DNA"/>
</dbReference>
<keyword evidence="2" id="KW-1003">Cell membrane</keyword>
<dbReference type="GO" id="GO:0016020">
    <property type="term" value="C:membrane"/>
    <property type="evidence" value="ECO:0007669"/>
    <property type="project" value="UniProtKB-SubCell"/>
</dbReference>
<reference evidence="10" key="1">
    <citation type="submission" date="2018-06" db="EMBL/GenBank/DDBJ databases">
        <authorList>
            <person name="Zhirakovskaya E."/>
        </authorList>
    </citation>
    <scope>NUCLEOTIDE SEQUENCE</scope>
</reference>
<dbReference type="PROSITE" id="PS51779">
    <property type="entry name" value="POTRA"/>
    <property type="match status" value="1"/>
</dbReference>
<evidence type="ECO:0000256" key="2">
    <source>
        <dbReference type="ARBA" id="ARBA00022475"/>
    </source>
</evidence>
<keyword evidence="4 8" id="KW-0812">Transmembrane</keyword>
<evidence type="ECO:0000256" key="8">
    <source>
        <dbReference type="SAM" id="Phobius"/>
    </source>
</evidence>
<dbReference type="GO" id="GO:0090529">
    <property type="term" value="P:cell septum assembly"/>
    <property type="evidence" value="ECO:0007669"/>
    <property type="project" value="InterPro"/>
</dbReference>
<dbReference type="PANTHER" id="PTHR35851">
    <property type="entry name" value="CELL DIVISION PROTEIN FTSQ"/>
    <property type="match status" value="1"/>
</dbReference>
<evidence type="ECO:0000256" key="1">
    <source>
        <dbReference type="ARBA" id="ARBA00004370"/>
    </source>
</evidence>
<evidence type="ECO:0000256" key="3">
    <source>
        <dbReference type="ARBA" id="ARBA00022618"/>
    </source>
</evidence>
<keyword evidence="7" id="KW-0131">Cell cycle</keyword>
<accession>A0A3B1BTC2</accession>
<feature type="domain" description="POTRA" evidence="9">
    <location>
        <begin position="62"/>
        <end position="130"/>
    </location>
</feature>
<protein>
    <recommendedName>
        <fullName evidence="9">POTRA domain-containing protein</fullName>
    </recommendedName>
</protein>